<feature type="compositionally biased region" description="Basic and acidic residues" evidence="1">
    <location>
        <begin position="28"/>
        <end position="41"/>
    </location>
</feature>
<dbReference type="EMBL" id="PFSH01000005">
    <property type="protein sequence ID" value="PJC25403.1"/>
    <property type="molecule type" value="Genomic_DNA"/>
</dbReference>
<feature type="region of interest" description="Disordered" evidence="1">
    <location>
        <begin position="22"/>
        <end position="41"/>
    </location>
</feature>
<dbReference type="Proteomes" id="UP000230228">
    <property type="component" value="Unassembled WGS sequence"/>
</dbReference>
<accession>A0A2M8ERP0</accession>
<name>A0A2M8ERP0_9BACT</name>
<gene>
    <name evidence="2" type="ORF">CO056_00470</name>
</gene>
<proteinExistence type="predicted"/>
<comment type="caution">
    <text evidence="2">The sequence shown here is derived from an EMBL/GenBank/DDBJ whole genome shotgun (WGS) entry which is preliminary data.</text>
</comment>
<dbReference type="AlphaFoldDB" id="A0A2M8ERP0"/>
<organism evidence="2 3">
    <name type="scientific">Candidatus Tagabacteria bacterium CG_4_9_14_0_2_um_filter_41_11</name>
    <dbReference type="NCBI Taxonomy" id="1975019"/>
    <lineage>
        <taxon>Bacteria</taxon>
        <taxon>Candidatus Tagaibacteriota</taxon>
    </lineage>
</organism>
<protein>
    <submittedName>
        <fullName evidence="2">Uncharacterized protein</fullName>
    </submittedName>
</protein>
<evidence type="ECO:0000313" key="2">
    <source>
        <dbReference type="EMBL" id="PJC25403.1"/>
    </source>
</evidence>
<evidence type="ECO:0000313" key="3">
    <source>
        <dbReference type="Proteomes" id="UP000230228"/>
    </source>
</evidence>
<evidence type="ECO:0000256" key="1">
    <source>
        <dbReference type="SAM" id="MobiDB-lite"/>
    </source>
</evidence>
<sequence length="103" mass="12158">MRFLSAREIKLGVIPPSAGCSIPYSPNGERDWQRNKRKDDNVSKTPLNKAFLSIDNYFLEYRILAYNSCHGCYFTLNWIKIIKTKGRLKAYQYLQHWENINII</sequence>
<reference evidence="3" key="1">
    <citation type="submission" date="2017-09" db="EMBL/GenBank/DDBJ databases">
        <title>Depth-based differentiation of microbial function through sediment-hosted aquifers and enrichment of novel symbionts in the deep terrestrial subsurface.</title>
        <authorList>
            <person name="Probst A.J."/>
            <person name="Ladd B."/>
            <person name="Jarett J.K."/>
            <person name="Geller-Mcgrath D.E."/>
            <person name="Sieber C.M.K."/>
            <person name="Emerson J.B."/>
            <person name="Anantharaman K."/>
            <person name="Thomas B.C."/>
            <person name="Malmstrom R."/>
            <person name="Stieglmeier M."/>
            <person name="Klingl A."/>
            <person name="Woyke T."/>
            <person name="Ryan C.M."/>
            <person name="Banfield J.F."/>
        </authorList>
    </citation>
    <scope>NUCLEOTIDE SEQUENCE [LARGE SCALE GENOMIC DNA]</scope>
</reference>